<proteinExistence type="predicted"/>
<evidence type="ECO:0000313" key="2">
    <source>
        <dbReference type="EMBL" id="NVN10372.1"/>
    </source>
</evidence>
<evidence type="ECO:0000256" key="1">
    <source>
        <dbReference type="ARBA" id="ARBA00023002"/>
    </source>
</evidence>
<dbReference type="PANTHER" id="PTHR40279">
    <property type="entry name" value="PQQC-LIKE PROTEIN"/>
    <property type="match status" value="1"/>
</dbReference>
<comment type="caution">
    <text evidence="2">The sequence shown here is derived from an EMBL/GenBank/DDBJ whole genome shotgun (WGS) entry which is preliminary data.</text>
</comment>
<dbReference type="InterPro" id="IPR016084">
    <property type="entry name" value="Haem_Oase-like_multi-hlx"/>
</dbReference>
<protein>
    <submittedName>
        <fullName evidence="2">Iron-containing redox enzyme family protein</fullName>
    </submittedName>
</protein>
<gene>
    <name evidence="2" type="ORF">HUK84_04280</name>
</gene>
<name>A0A7Y7M4W1_9PROT</name>
<dbReference type="GO" id="GO:0016491">
    <property type="term" value="F:oxidoreductase activity"/>
    <property type="evidence" value="ECO:0007669"/>
    <property type="project" value="UniProtKB-KW"/>
</dbReference>
<reference evidence="2 3" key="1">
    <citation type="submission" date="2020-06" db="EMBL/GenBank/DDBJ databases">
        <title>Description of novel acetic acid bacteria.</title>
        <authorList>
            <person name="Sombolestani A."/>
        </authorList>
    </citation>
    <scope>NUCLEOTIDE SEQUENCE [LARGE SCALE GENOMIC DNA]</scope>
    <source>
        <strain evidence="2 3">LMG 31431</strain>
    </source>
</reference>
<dbReference type="EMBL" id="JABXXP010000035">
    <property type="protein sequence ID" value="NVN10372.1"/>
    <property type="molecule type" value="Genomic_DNA"/>
</dbReference>
<keyword evidence="1" id="KW-0560">Oxidoreductase</keyword>
<dbReference type="SUPFAM" id="SSF48613">
    <property type="entry name" value="Heme oxygenase-like"/>
    <property type="match status" value="1"/>
</dbReference>
<accession>A0A7Y7M4W1</accession>
<dbReference type="SMART" id="SM01236">
    <property type="entry name" value="Haem_oxygenase_2"/>
    <property type="match status" value="1"/>
</dbReference>
<dbReference type="Gene3D" id="1.20.910.10">
    <property type="entry name" value="Heme oxygenase-like"/>
    <property type="match status" value="1"/>
</dbReference>
<dbReference type="InterPro" id="IPR039068">
    <property type="entry name" value="PqqC-like"/>
</dbReference>
<evidence type="ECO:0000313" key="3">
    <source>
        <dbReference type="Proteomes" id="UP000534870"/>
    </source>
</evidence>
<dbReference type="Pfam" id="PF14518">
    <property type="entry name" value="Haem_oxygenas_2"/>
    <property type="match status" value="1"/>
</dbReference>
<dbReference type="Proteomes" id="UP000534870">
    <property type="component" value="Unassembled WGS sequence"/>
</dbReference>
<dbReference type="PANTHER" id="PTHR40279:SF3">
    <property type="entry name" value="4-AMINOBENZOATE SYNTHASE"/>
    <property type="match status" value="1"/>
</dbReference>
<organism evidence="2 3">
    <name type="scientific">Nguyenibacter vanlangensis</name>
    <dbReference type="NCBI Taxonomy" id="1216886"/>
    <lineage>
        <taxon>Bacteria</taxon>
        <taxon>Pseudomonadati</taxon>
        <taxon>Pseudomonadota</taxon>
        <taxon>Alphaproteobacteria</taxon>
        <taxon>Acetobacterales</taxon>
        <taxon>Acetobacteraceae</taxon>
        <taxon>Nguyenibacter</taxon>
    </lineage>
</organism>
<dbReference type="AlphaFoldDB" id="A0A7Y7M4W1"/>
<sequence>MTANQYSIELLRVRCAIEKAWMDWEVSRVGKLPSNVSPENIGAAIKTLWREHAGHNHAVFDFMKTEATRQQIIKYFTTDYALNMRFYDLIVLSLVGIDEDVRMEVAHNFWDEMGQGNPARTHVRLYRDLLEHLDIQDTPEAFVDALGWAGLSGYNLLLYFAFNRREYFRSIGALAITELSDPEQYAKLLAGCRRVGIGTDRPSVLDYYSEHVEVDALHGDGWIDNVIVPILKRYPGEARAVLEGAAMRLNSSQAYWDWQLAEMKALSARKRAALAPIG</sequence>